<evidence type="ECO:0000256" key="1">
    <source>
        <dbReference type="SAM" id="MobiDB-lite"/>
    </source>
</evidence>
<accession>A0A919QE73</accession>
<dbReference type="AlphaFoldDB" id="A0A919QE73"/>
<evidence type="ECO:0000313" key="2">
    <source>
        <dbReference type="EMBL" id="GIH24940.1"/>
    </source>
</evidence>
<sequence length="178" mass="18819">MAGTRASSAKASPSYHGSAYGVANSQAATQASETAAASWPSRRTSPQASPTSRSSDAIWIQIRYAPGPNSPCRPYWTSFQGVAQEIDLLALRIWSNACGPASAYARPAVAVATPASRASLGRLRRDSQAGPRATRPTVTLTATPRPSRMPRRTGGVTARAAIMKTMARVSTCMPADRW</sequence>
<protein>
    <submittedName>
        <fullName evidence="2">Uncharacterized protein</fullName>
    </submittedName>
</protein>
<feature type="compositionally biased region" description="Polar residues" evidence="1">
    <location>
        <begin position="41"/>
        <end position="54"/>
    </location>
</feature>
<reference evidence="2" key="1">
    <citation type="submission" date="2021-01" db="EMBL/GenBank/DDBJ databases">
        <title>Whole genome shotgun sequence of Acrocarpospora phusangensis NBRC 108782.</title>
        <authorList>
            <person name="Komaki H."/>
            <person name="Tamura T."/>
        </authorList>
    </citation>
    <scope>NUCLEOTIDE SEQUENCE</scope>
    <source>
        <strain evidence="2">NBRC 108782</strain>
    </source>
</reference>
<organism evidence="2 3">
    <name type="scientific">Acrocarpospora phusangensis</name>
    <dbReference type="NCBI Taxonomy" id="1070424"/>
    <lineage>
        <taxon>Bacteria</taxon>
        <taxon>Bacillati</taxon>
        <taxon>Actinomycetota</taxon>
        <taxon>Actinomycetes</taxon>
        <taxon>Streptosporangiales</taxon>
        <taxon>Streptosporangiaceae</taxon>
        <taxon>Acrocarpospora</taxon>
    </lineage>
</organism>
<keyword evidence="3" id="KW-1185">Reference proteome</keyword>
<evidence type="ECO:0000313" key="3">
    <source>
        <dbReference type="Proteomes" id="UP000640052"/>
    </source>
</evidence>
<feature type="region of interest" description="Disordered" evidence="1">
    <location>
        <begin position="31"/>
        <end position="54"/>
    </location>
</feature>
<feature type="region of interest" description="Disordered" evidence="1">
    <location>
        <begin position="121"/>
        <end position="155"/>
    </location>
</feature>
<gene>
    <name evidence="2" type="ORF">Aph01nite_32500</name>
</gene>
<proteinExistence type="predicted"/>
<dbReference type="Proteomes" id="UP000640052">
    <property type="component" value="Unassembled WGS sequence"/>
</dbReference>
<name>A0A919QE73_9ACTN</name>
<dbReference type="EMBL" id="BOOA01000023">
    <property type="protein sequence ID" value="GIH24940.1"/>
    <property type="molecule type" value="Genomic_DNA"/>
</dbReference>
<comment type="caution">
    <text evidence="2">The sequence shown here is derived from an EMBL/GenBank/DDBJ whole genome shotgun (WGS) entry which is preliminary data.</text>
</comment>